<evidence type="ECO:0000313" key="2">
    <source>
        <dbReference type="EMBL" id="KAK7055078.1"/>
    </source>
</evidence>
<protein>
    <submittedName>
        <fullName evidence="2">Uncharacterized protein</fullName>
    </submittedName>
</protein>
<organism evidence="2 3">
    <name type="scientific">Favolaschia claudopus</name>
    <dbReference type="NCBI Taxonomy" id="2862362"/>
    <lineage>
        <taxon>Eukaryota</taxon>
        <taxon>Fungi</taxon>
        <taxon>Dikarya</taxon>
        <taxon>Basidiomycota</taxon>
        <taxon>Agaricomycotina</taxon>
        <taxon>Agaricomycetes</taxon>
        <taxon>Agaricomycetidae</taxon>
        <taxon>Agaricales</taxon>
        <taxon>Marasmiineae</taxon>
        <taxon>Mycenaceae</taxon>
        <taxon>Favolaschia</taxon>
    </lineage>
</organism>
<sequence>MVNSTHSFPTLNSPPNILQLFNGSGNLPETLHTSPPPLTDSLSSMPDLIYPSSSEISTQSTGSNSLHHPYTNNNSSHLTVSTMELAHQLNKIRRSEPSPAVTEGIRPPTWALTHRTVQDLNEKQRRTEIKQDNDVLYAGRRAIGLLYNTVRPLLDLEAIDKRELFDLEASMEEAAAKYEGERSTRFEYLMREDVPKLAAVSVQYPDGTSRIRRNPSIPPSRDERYSRVFSAHALAMGAPYQTALIAESKSQPENISRLTDIRYYVKDFIKFGLENAVSRRMDIDLSVLHHPGPLTLPYLFGQENSQLSLVEHVYSTKHGNVEIAKVANQLRHFRFRKPQRPRRITARLHGWRVYLRITTMIRAGPTYARILRVEQRPDYPENHVGCIVHHEDETWVGVLSISPRLMQALPLLPGALLTMRTQYRSDHGTLFIVTIRHSTRTIPARRRLEIAFEMYIQRRFTPVRIYGLLH</sequence>
<keyword evidence="3" id="KW-1185">Reference proteome</keyword>
<dbReference type="EMBL" id="JAWWNJ010000005">
    <property type="protein sequence ID" value="KAK7055078.1"/>
    <property type="molecule type" value="Genomic_DNA"/>
</dbReference>
<reference evidence="2 3" key="1">
    <citation type="journal article" date="2024" name="J Genomics">
        <title>Draft genome sequencing and assembly of Favolaschia claudopus CIRM-BRFM 2984 isolated from oak limbs.</title>
        <authorList>
            <person name="Navarro D."/>
            <person name="Drula E."/>
            <person name="Chaduli D."/>
            <person name="Cazenave R."/>
            <person name="Ahrendt S."/>
            <person name="Wang J."/>
            <person name="Lipzen A."/>
            <person name="Daum C."/>
            <person name="Barry K."/>
            <person name="Grigoriev I.V."/>
            <person name="Favel A."/>
            <person name="Rosso M.N."/>
            <person name="Martin F."/>
        </authorList>
    </citation>
    <scope>NUCLEOTIDE SEQUENCE [LARGE SCALE GENOMIC DNA]</scope>
    <source>
        <strain evidence="2 3">CIRM-BRFM 2984</strain>
    </source>
</reference>
<gene>
    <name evidence="2" type="ORF">R3P38DRAFT_2844986</name>
</gene>
<feature type="region of interest" description="Disordered" evidence="1">
    <location>
        <begin position="1"/>
        <end position="76"/>
    </location>
</feature>
<dbReference type="AlphaFoldDB" id="A0AAW0DSZ7"/>
<proteinExistence type="predicted"/>
<name>A0AAW0DSZ7_9AGAR</name>
<evidence type="ECO:0000313" key="3">
    <source>
        <dbReference type="Proteomes" id="UP001362999"/>
    </source>
</evidence>
<accession>A0AAW0DSZ7</accession>
<evidence type="ECO:0000256" key="1">
    <source>
        <dbReference type="SAM" id="MobiDB-lite"/>
    </source>
</evidence>
<feature type="compositionally biased region" description="Low complexity" evidence="1">
    <location>
        <begin position="39"/>
        <end position="65"/>
    </location>
</feature>
<feature type="compositionally biased region" description="Polar residues" evidence="1">
    <location>
        <begin position="1"/>
        <end position="27"/>
    </location>
</feature>
<comment type="caution">
    <text evidence="2">The sequence shown here is derived from an EMBL/GenBank/DDBJ whole genome shotgun (WGS) entry which is preliminary data.</text>
</comment>
<dbReference type="Proteomes" id="UP001362999">
    <property type="component" value="Unassembled WGS sequence"/>
</dbReference>